<comment type="subcellular location">
    <subcellularLocation>
        <location evidence="1">Membrane</location>
        <topology evidence="1">Multi-pass membrane protein</topology>
    </subcellularLocation>
</comment>
<gene>
    <name evidence="7" type="ORF">E5222_01895</name>
</gene>
<comment type="caution">
    <text evidence="7">The sequence shown here is derived from an EMBL/GenBank/DDBJ whole genome shotgun (WGS) entry which is preliminary data.</text>
</comment>
<evidence type="ECO:0000256" key="5">
    <source>
        <dbReference type="SAM" id="Phobius"/>
    </source>
</evidence>
<feature type="transmembrane region" description="Helical" evidence="5">
    <location>
        <begin position="392"/>
        <end position="412"/>
    </location>
</feature>
<feature type="transmembrane region" description="Helical" evidence="5">
    <location>
        <begin position="96"/>
        <end position="114"/>
    </location>
</feature>
<feature type="transmembrane region" description="Helical" evidence="5">
    <location>
        <begin position="334"/>
        <end position="355"/>
    </location>
</feature>
<dbReference type="GO" id="GO:0016874">
    <property type="term" value="F:ligase activity"/>
    <property type="evidence" value="ECO:0007669"/>
    <property type="project" value="UniProtKB-KW"/>
</dbReference>
<evidence type="ECO:0000256" key="3">
    <source>
        <dbReference type="ARBA" id="ARBA00022989"/>
    </source>
</evidence>
<evidence type="ECO:0000256" key="2">
    <source>
        <dbReference type="ARBA" id="ARBA00022692"/>
    </source>
</evidence>
<dbReference type="Pfam" id="PF04932">
    <property type="entry name" value="Wzy_C"/>
    <property type="match status" value="1"/>
</dbReference>
<sequence length="429" mass="46220">MAVGHYRAELIPRPSLRNADLPLYDEAFAFLALTFVLFAISLGALVPVLVVLLLGAFFVVRPAQGAQALLSNWIVLLLPAFALLSVVWSIEPSTSAYYGVQYLLTAILGILLGSCLDSEKALNGIFGAFAIFSVASMIFGQTVSWGGTGTAFAGLVASKNSMGDIAAIGALASLAFLFRMIGRRWVLTSAAAAVVLLLQLFQVGASQSSGAVISAGLGIGVFAVLGASRAIPGQYRVLLGLVGLATIFILFVQRDLWFEPLMTWIMEAFGKSPTLTGRTPIWEHGQRLVAERPVFGLGFSAFWLHGNLDAEGIWRSMGIGNRSGFNFHNTPLELLVHLGYVGLILFAAVFLFALVKLVAVSVSRPTLPLMFWASFMVYQVTRMYAESRGLKLFDYGTVLLFAAMAMGLRYALQPPETNSSRPAIKYRGS</sequence>
<dbReference type="GO" id="GO:0016020">
    <property type="term" value="C:membrane"/>
    <property type="evidence" value="ECO:0007669"/>
    <property type="project" value="UniProtKB-SubCell"/>
</dbReference>
<keyword evidence="7" id="KW-0436">Ligase</keyword>
<evidence type="ECO:0000313" key="8">
    <source>
        <dbReference type="Proteomes" id="UP000309389"/>
    </source>
</evidence>
<keyword evidence="2 5" id="KW-0812">Transmembrane</keyword>
<dbReference type="InterPro" id="IPR007016">
    <property type="entry name" value="O-antigen_ligase-rel_domated"/>
</dbReference>
<dbReference type="Proteomes" id="UP000309389">
    <property type="component" value="Unassembled WGS sequence"/>
</dbReference>
<dbReference type="PANTHER" id="PTHR37422">
    <property type="entry name" value="TEICHURONIC ACID BIOSYNTHESIS PROTEIN TUAE"/>
    <property type="match status" value="1"/>
</dbReference>
<evidence type="ECO:0000256" key="4">
    <source>
        <dbReference type="ARBA" id="ARBA00023136"/>
    </source>
</evidence>
<feature type="domain" description="O-antigen ligase-related" evidence="6">
    <location>
        <begin position="196"/>
        <end position="347"/>
    </location>
</feature>
<protein>
    <submittedName>
        <fullName evidence="7">O-antigen ligase family protein</fullName>
    </submittedName>
</protein>
<name>A0A4T3F249_9SPHN</name>
<dbReference type="InterPro" id="IPR051533">
    <property type="entry name" value="WaaL-like"/>
</dbReference>
<feature type="transmembrane region" description="Helical" evidence="5">
    <location>
        <begin position="235"/>
        <end position="252"/>
    </location>
</feature>
<evidence type="ECO:0000313" key="7">
    <source>
        <dbReference type="EMBL" id="TIX51246.1"/>
    </source>
</evidence>
<reference evidence="7 8" key="1">
    <citation type="submission" date="2019-04" db="EMBL/GenBank/DDBJ databases">
        <title>Altererythrobacter aquimixticola sp. nov., isolated from sediment of junction between the ocean and a freshwater spring.</title>
        <authorList>
            <person name="Yoon J.-H."/>
        </authorList>
    </citation>
    <scope>NUCLEOTIDE SEQUENCE [LARGE SCALE GENOMIC DNA]</scope>
    <source>
        <strain evidence="7 8">SSKS-13</strain>
    </source>
</reference>
<dbReference type="AlphaFoldDB" id="A0A4T3F249"/>
<feature type="transmembrane region" description="Helical" evidence="5">
    <location>
        <begin position="367"/>
        <end position="385"/>
    </location>
</feature>
<feature type="transmembrane region" description="Helical" evidence="5">
    <location>
        <begin position="211"/>
        <end position="228"/>
    </location>
</feature>
<keyword evidence="8" id="KW-1185">Reference proteome</keyword>
<accession>A0A4T3F249</accession>
<feature type="transmembrane region" description="Helical" evidence="5">
    <location>
        <begin position="121"/>
        <end position="141"/>
    </location>
</feature>
<evidence type="ECO:0000256" key="1">
    <source>
        <dbReference type="ARBA" id="ARBA00004141"/>
    </source>
</evidence>
<keyword evidence="4 5" id="KW-0472">Membrane</keyword>
<proteinExistence type="predicted"/>
<organism evidence="7 8">
    <name type="scientific">Alteraurantiacibacter aquimixticola</name>
    <dbReference type="NCBI Taxonomy" id="2489173"/>
    <lineage>
        <taxon>Bacteria</taxon>
        <taxon>Pseudomonadati</taxon>
        <taxon>Pseudomonadota</taxon>
        <taxon>Alphaproteobacteria</taxon>
        <taxon>Sphingomonadales</taxon>
        <taxon>Erythrobacteraceae</taxon>
        <taxon>Alteraurantiacibacter</taxon>
    </lineage>
</organism>
<evidence type="ECO:0000259" key="6">
    <source>
        <dbReference type="Pfam" id="PF04932"/>
    </source>
</evidence>
<dbReference type="RefSeq" id="WP_136691971.1">
    <property type="nucleotide sequence ID" value="NZ_SSHH01000001.1"/>
</dbReference>
<feature type="transmembrane region" description="Helical" evidence="5">
    <location>
        <begin position="27"/>
        <end position="60"/>
    </location>
</feature>
<feature type="transmembrane region" description="Helical" evidence="5">
    <location>
        <begin position="72"/>
        <end position="90"/>
    </location>
</feature>
<keyword evidence="3 5" id="KW-1133">Transmembrane helix</keyword>
<feature type="transmembrane region" description="Helical" evidence="5">
    <location>
        <begin position="161"/>
        <end position="178"/>
    </location>
</feature>
<dbReference type="PANTHER" id="PTHR37422:SF17">
    <property type="entry name" value="O-ANTIGEN LIGASE"/>
    <property type="match status" value="1"/>
</dbReference>
<feature type="transmembrane region" description="Helical" evidence="5">
    <location>
        <begin position="185"/>
        <end position="205"/>
    </location>
</feature>
<dbReference type="OrthoDB" id="4391260at2"/>
<dbReference type="EMBL" id="SSHH01000001">
    <property type="protein sequence ID" value="TIX51246.1"/>
    <property type="molecule type" value="Genomic_DNA"/>
</dbReference>